<accession>A0A0E3F6W8</accession>
<feature type="domain" description="Protein Gp5 N-terminal OB-fold" evidence="2">
    <location>
        <begin position="57"/>
        <end position="170"/>
    </location>
</feature>
<feature type="compositionally biased region" description="Polar residues" evidence="1">
    <location>
        <begin position="187"/>
        <end position="203"/>
    </location>
</feature>
<protein>
    <submittedName>
        <fullName evidence="4">Baseplate hub + tail lysozyme</fullName>
    </submittedName>
</protein>
<evidence type="ECO:0000313" key="7">
    <source>
        <dbReference type="Proteomes" id="UP000185279"/>
    </source>
</evidence>
<dbReference type="Proteomes" id="UP000185278">
    <property type="component" value="Segment"/>
</dbReference>
<dbReference type="Proteomes" id="UP000185279">
    <property type="component" value="Segment"/>
</dbReference>
<evidence type="ECO:0000313" key="3">
    <source>
        <dbReference type="EMBL" id="AIX14408.1"/>
    </source>
</evidence>
<dbReference type="Gene3D" id="2.40.50.260">
    <property type="entry name" value="Nucleic acid-binding protein domain"/>
    <property type="match status" value="1"/>
</dbReference>
<evidence type="ECO:0000313" key="6">
    <source>
        <dbReference type="Proteomes" id="UP000185278"/>
    </source>
</evidence>
<organism evidence="4 6">
    <name type="scientific">Synechococcus phage ACG-2014c</name>
    <dbReference type="NCBI Taxonomy" id="1079998"/>
    <lineage>
        <taxon>Viruses</taxon>
        <taxon>Duplodnaviria</taxon>
        <taxon>Heunggongvirae</taxon>
        <taxon>Uroviricota</taxon>
        <taxon>Caudoviricetes</taxon>
        <taxon>Pantevenvirales</taxon>
        <taxon>Kyanoviridae</taxon>
        <taxon>Namakavirus</taxon>
        <taxon>Namakavirus smbcm6</taxon>
    </lineage>
</organism>
<dbReference type="RefSeq" id="YP_007001741.1">
    <property type="nucleotide sequence ID" value="NC_019444.1"/>
</dbReference>
<reference evidence="6 7" key="1">
    <citation type="submission" date="2013-12" db="EMBL/GenBank/DDBJ databases">
        <title>Ecological redundancy of diverse viral populations within a natural community.</title>
        <authorList>
            <person name="Gregory A.C."/>
            <person name="LaButti K."/>
            <person name="Copeland A."/>
            <person name="Woyke T."/>
            <person name="Sullivan M.B."/>
        </authorList>
    </citation>
    <scope>NUCLEOTIDE SEQUENCE [LARGE SCALE GENOMIC DNA]</scope>
    <source>
        <strain evidence="3">Syn7803C43</strain>
        <strain evidence="4">Syn7803C98</strain>
        <strain evidence="5">Syn7803US88</strain>
    </source>
</reference>
<dbReference type="SUPFAM" id="SSF69255">
    <property type="entry name" value="gp5 N-terminal domain-like"/>
    <property type="match status" value="1"/>
</dbReference>
<gene>
    <name evidence="3" type="ORF">Syn7803C43_13</name>
    <name evidence="4" type="ORF">Syn7803C98_14</name>
    <name evidence="5" type="ORF">Syn7803US88_13</name>
</gene>
<dbReference type="EMBL" id="KJ019064">
    <property type="protein sequence ID" value="AIX22782.1"/>
    <property type="molecule type" value="Genomic_DNA"/>
</dbReference>
<sequence length="836" mass="87313">MNVDGIVNEQNTNFVGKDGFYWWIGEIEDHEDPLNLGRVKCRVLNYYTNPEFGSPDALPTSELPWATVLQGTDQAGNDGQGESSGQLQPGAIVMGFFMDGESAQMPVVIGVLRLNKGDSVTNKRFIFTGKDLPEGLGVNAATLPSGETNTSKGEIAEPIQNNSVAIPNNGKPPGTGGGSPSNVGNAQGINGSSANSQKPTTPTEPVPAANGVGGPWKMLEYKLNYLIEDIAGTAGNLVKADNGDFIDVVENKLVTIDKLLAKVKNFLSAVFAQVVSAIRQQLDDLVKQIESGSFIASFLGIPGTTFAIIQSAISAILSTICGIDQQIIGFIENPIGSLTNIVEGIIEGLISKAEAVVQGAQQVIDAIVCNVQSILGQVSGVIQTVKGIVDAYGDIKDIIETWETGSKIFTEGYDLVANGIQDLTSILLLFLDLFDFGCDREANGGKDDVGWYPFFGTTSCNPTALAALPLGNAYGSCGDSSGGGGFLDSFFAEADPYLTSAKNFVNGAYSMQLGTPGRQATIIKDASGKTTTSIKQNNSALADHKIKKDIREKDPDLSDEEVTKQLKSYKKSQSGSESDQASMVADHTSYPGNHTQEVHGDDCKTVDGDLCRTIDGDYRLKITGDCHLEVGGGFFLNASGAPKQVDNNGKEKSDSGKIQKHVMTFGSDLDINVNGAGIKTNCTNMEVGARDLVVSGSSYKNTMKTSTYSSGELALNAGNAITMNATTLTQNINFLPPKPGLGGYYCNVGGPVNFLQIVGGVSAIPPFSVTTPGPFLVQCAAGGATFTVGAGAFTANVAAGAIAMTASAAISAVAGASMTLTAGAVMKLTATSIFLN</sequence>
<evidence type="ECO:0000313" key="5">
    <source>
        <dbReference type="EMBL" id="AIX38014.1"/>
    </source>
</evidence>
<evidence type="ECO:0000259" key="2">
    <source>
        <dbReference type="Pfam" id="PF06714"/>
    </source>
</evidence>
<feature type="region of interest" description="Disordered" evidence="1">
    <location>
        <begin position="566"/>
        <end position="600"/>
    </location>
</feature>
<dbReference type="EMBL" id="KJ019027">
    <property type="protein sequence ID" value="AIX14408.1"/>
    <property type="molecule type" value="Genomic_DNA"/>
</dbReference>
<dbReference type="OrthoDB" id="6701at10239"/>
<proteinExistence type="predicted"/>
<evidence type="ECO:0000313" key="4">
    <source>
        <dbReference type="EMBL" id="AIX22782.1"/>
    </source>
</evidence>
<name>A0A0E3F6W8_9CAUD</name>
<dbReference type="Proteomes" id="UP000185280">
    <property type="component" value="Segment"/>
</dbReference>
<dbReference type="EMBL" id="KJ019128">
    <property type="protein sequence ID" value="AIX38014.1"/>
    <property type="molecule type" value="Genomic_DNA"/>
</dbReference>
<feature type="compositionally biased region" description="Polar residues" evidence="1">
    <location>
        <begin position="571"/>
        <end position="581"/>
    </location>
</feature>
<dbReference type="Pfam" id="PF06714">
    <property type="entry name" value="Gp5_OB"/>
    <property type="match status" value="1"/>
</dbReference>
<feature type="region of interest" description="Disordered" evidence="1">
    <location>
        <begin position="162"/>
        <end position="211"/>
    </location>
</feature>
<dbReference type="InterPro" id="IPR009590">
    <property type="entry name" value="Gp5_OB_N"/>
</dbReference>
<evidence type="ECO:0000256" key="1">
    <source>
        <dbReference type="SAM" id="MobiDB-lite"/>
    </source>
</evidence>